<dbReference type="AlphaFoldDB" id="J2ZN55"/>
<dbReference type="EMBL" id="ALJK01000191">
    <property type="protein sequence ID" value="EJN83900.1"/>
    <property type="molecule type" value="Genomic_DNA"/>
</dbReference>
<evidence type="ECO:0000313" key="2">
    <source>
        <dbReference type="Proteomes" id="UP000007814"/>
    </source>
</evidence>
<dbReference type="SUPFAM" id="SSF142338">
    <property type="entry name" value="CofD-like"/>
    <property type="match status" value="1"/>
</dbReference>
<dbReference type="GO" id="GO:0043743">
    <property type="term" value="F:LPPG:FO 2-phospho-L-lactate transferase activity"/>
    <property type="evidence" value="ECO:0007669"/>
    <property type="project" value="InterPro"/>
</dbReference>
<dbReference type="InterPro" id="IPR038136">
    <property type="entry name" value="CofD-like_dom_sf"/>
</dbReference>
<protein>
    <submittedName>
        <fullName evidence="1">Uncharacterized protein</fullName>
    </submittedName>
</protein>
<dbReference type="Pfam" id="PF01933">
    <property type="entry name" value="CofD"/>
    <property type="match status" value="1"/>
</dbReference>
<comment type="caution">
    <text evidence="1">The sequence shown here is derived from an EMBL/GenBank/DDBJ whole genome shotgun (WGS) entry which is preliminary data.</text>
</comment>
<name>J2ZN55_ACTNH</name>
<accession>J2ZN55</accession>
<reference evidence="1 2" key="1">
    <citation type="submission" date="2012-07" db="EMBL/GenBank/DDBJ databases">
        <authorList>
            <person name="Durkin A.S."/>
            <person name="McCorrison J."/>
            <person name="Torralba M."/>
            <person name="Gillis M."/>
            <person name="Methe B."/>
            <person name="Sutton G."/>
            <person name="Nelson K.E."/>
        </authorList>
    </citation>
    <scope>NUCLEOTIDE SEQUENCE [LARGE SCALE GENOMIC DNA]</scope>
    <source>
        <strain evidence="2">ATCC 12104 / DSM 43013 / CCUG 2238 / JCM 8349 / NCTC 10301 / Howell 279</strain>
    </source>
</reference>
<gene>
    <name evidence="1" type="ORF">HMPREF1129_0702</name>
</gene>
<dbReference type="eggNOG" id="COG0391">
    <property type="taxonomic scope" value="Bacteria"/>
</dbReference>
<dbReference type="PATRIC" id="fig|1115803.3.peg.2219"/>
<dbReference type="Gene3D" id="3.40.50.10680">
    <property type="entry name" value="CofD-like domains"/>
    <property type="match status" value="1"/>
</dbReference>
<dbReference type="InterPro" id="IPR002882">
    <property type="entry name" value="CofD"/>
</dbReference>
<sequence length="113" mass="12212">MRQALVGTSARKVVVLNLSAQQGETDGMTSADHLRVLRQYAPDLRLDVVLADPSTVEDVTDLESVASAMGATVVLRQVRTGEALRHHDPLRLAAAFRDAFEGALGDVTDERQT</sequence>
<proteinExistence type="predicted"/>
<organism evidence="1 2">
    <name type="scientific">Actinomyces naeslundii (strain ATCC 12104 / DSM 43013 / CCUG 2238 / JCM 8349 / NCTC 10301 / Howell 279)</name>
    <dbReference type="NCBI Taxonomy" id="1115803"/>
    <lineage>
        <taxon>Bacteria</taxon>
        <taxon>Bacillati</taxon>
        <taxon>Actinomycetota</taxon>
        <taxon>Actinomycetes</taxon>
        <taxon>Actinomycetales</taxon>
        <taxon>Actinomycetaceae</taxon>
        <taxon>Actinomyces</taxon>
    </lineage>
</organism>
<evidence type="ECO:0000313" key="1">
    <source>
        <dbReference type="EMBL" id="EJN83900.1"/>
    </source>
</evidence>
<dbReference type="Proteomes" id="UP000007814">
    <property type="component" value="Unassembled WGS sequence"/>
</dbReference>